<dbReference type="Pfam" id="PF20422">
    <property type="entry name" value="DHR-2_Lobe_B"/>
    <property type="match status" value="1"/>
</dbReference>
<dbReference type="Pfam" id="PF20421">
    <property type="entry name" value="DHR-2_Lobe_C"/>
    <property type="match status" value="1"/>
</dbReference>
<dbReference type="AlphaFoldDB" id="A0A0T6B0Z6"/>
<dbReference type="PANTHER" id="PTHR23317">
    <property type="entry name" value="DEDICATOR OF CYTOKINESIS DOCK"/>
    <property type="match status" value="1"/>
</dbReference>
<organism evidence="4 5">
    <name type="scientific">Oryctes borbonicus</name>
    <dbReference type="NCBI Taxonomy" id="1629725"/>
    <lineage>
        <taxon>Eukaryota</taxon>
        <taxon>Metazoa</taxon>
        <taxon>Ecdysozoa</taxon>
        <taxon>Arthropoda</taxon>
        <taxon>Hexapoda</taxon>
        <taxon>Insecta</taxon>
        <taxon>Pterygota</taxon>
        <taxon>Neoptera</taxon>
        <taxon>Endopterygota</taxon>
        <taxon>Coleoptera</taxon>
        <taxon>Polyphaga</taxon>
        <taxon>Scarabaeiformia</taxon>
        <taxon>Scarabaeidae</taxon>
        <taxon>Dynastinae</taxon>
        <taxon>Oryctes</taxon>
    </lineage>
</organism>
<keyword evidence="5" id="KW-1185">Reference proteome</keyword>
<dbReference type="Gene3D" id="1.20.58.740">
    <property type="match status" value="1"/>
</dbReference>
<dbReference type="InterPro" id="IPR046773">
    <property type="entry name" value="DOCKER_Lobe_C"/>
</dbReference>
<sequence>MDRGFVFRLINSYMEKFKPGDSRILQEYKFAFLEIICSHEHYVAFNLPIQHTRLSPKNRSPDFLQEFCLSEDFRRHHFIVALLLQEIKMSLSEIPHIRKIAVGTLRDLLAKHELDDRYQKNGQMNRIALIYVPWLGVVLENLSRFHVSTSSSDKLDSDGCCASNGSAINRMSMSSSRLHSMSQRITICADSKDSPIHLRHSTFFDAIAGQSIVNGYSSMSIESDISTISCDNQSNASLETTIVRETRDETKNGVEMRRSHKRGVSVSQSAHLHRYDKLPASEARDILVVFLFVVKYLGESQLISWWHKCADVDVVSFFSVLQMCLYYFKYAGARNVVVVKPPNERCWETSSKGRTAAKAHTLPARMNPSDIAHDNTSTLIIHARDNRDSLINSENELLKKQQAILEQHLANEVGLIALDCMGLYCMHFRNNLLANEGDNATMRKIFDIYLTFIQIGQSESLFKHVFAGMRAFVNNYSIVLFKGNAVLCGRLCYELLKCCNSRLPSVRQESCAILYLLMRSNFEFTGRKSLIRVHLQIIISVSQMLSVVGLNNAKFQESLSLINSFATSDKAMKGTGFPVEVKDLTKRVRTVLMATAQMREHHHDPEMLVDLQHSLANGYASTPELRHTWLETMTRQHVRDGNYSEAACCQLHMAALMAEYLKLKNVQGWGAEAFNKISSNISKDERGLKLDIGVQDIQYTEYMLLEQLENCVDYIVRSERYELLGELYRLIVPMYEKKRNYEYIKICYQTLAQNYGKVIDVIKSGKRLLGRFYKVTFYGHVYFEEENGIEYVYKEPKVTSLSEIAGRLEKQYGDKFGTDAVKIIHDSSPVVQNELDQKFAYIQVTHVTPYFEKSDLEERQTEFEENHDISCFMFETPFTKDGKAQGNPDEQWKRRTIITTEYSFPYVKKRIRVVSKRTIELSPIEVAIDEMQTRVSELEEVVFTEPTDAKKLQLRLQGSVCVQVNAGPLAYASAFLDPAIVDTYPEDKVEELKDVYREFMKICYSALQVNSKIISPELQQYQDVLRQNYKKLSASLSTLFGESLWPHDETGSFKRNSTAVFSVISGTSHNSSTV</sequence>
<dbReference type="InterPro" id="IPR043162">
    <property type="entry name" value="DOCK_C_lobe_C"/>
</dbReference>
<proteinExistence type="inferred from homology"/>
<dbReference type="InterPro" id="IPR043161">
    <property type="entry name" value="DOCK_C_lobe_A"/>
</dbReference>
<name>A0A0T6B0Z6_9SCAR</name>
<gene>
    <name evidence="4" type="ORF">AMK59_5492</name>
</gene>
<comment type="caution">
    <text evidence="4">The sequence shown here is derived from an EMBL/GenBank/DDBJ whole genome shotgun (WGS) entry which is preliminary data.</text>
</comment>
<evidence type="ECO:0000313" key="5">
    <source>
        <dbReference type="Proteomes" id="UP000051574"/>
    </source>
</evidence>
<dbReference type="PROSITE" id="PS51651">
    <property type="entry name" value="DOCKER"/>
    <property type="match status" value="1"/>
</dbReference>
<dbReference type="GO" id="GO:0007264">
    <property type="term" value="P:small GTPase-mediated signal transduction"/>
    <property type="evidence" value="ECO:0007669"/>
    <property type="project" value="InterPro"/>
</dbReference>
<dbReference type="InterPro" id="IPR026791">
    <property type="entry name" value="DOCK"/>
</dbReference>
<evidence type="ECO:0000313" key="4">
    <source>
        <dbReference type="EMBL" id="KRT81152.1"/>
    </source>
</evidence>
<feature type="domain" description="DOCKER" evidence="3">
    <location>
        <begin position="617"/>
        <end position="1045"/>
    </location>
</feature>
<dbReference type="Gene3D" id="1.25.40.410">
    <property type="match status" value="1"/>
</dbReference>
<dbReference type="Proteomes" id="UP000051574">
    <property type="component" value="Unassembled WGS sequence"/>
</dbReference>
<dbReference type="PANTHER" id="PTHR23317:SF26">
    <property type="entry name" value="ZIZIMIN, ISOFORM K"/>
    <property type="match status" value="1"/>
</dbReference>
<dbReference type="GO" id="GO:0005085">
    <property type="term" value="F:guanyl-nucleotide exchange factor activity"/>
    <property type="evidence" value="ECO:0007669"/>
    <property type="project" value="UniProtKB-KW"/>
</dbReference>
<evidence type="ECO:0000259" key="3">
    <source>
        <dbReference type="PROSITE" id="PS51651"/>
    </source>
</evidence>
<accession>A0A0T6B0Z6</accession>
<evidence type="ECO:0000256" key="1">
    <source>
        <dbReference type="ARBA" id="ARBA00022658"/>
    </source>
</evidence>
<keyword evidence="1" id="KW-0344">Guanine-nucleotide releasing factor</keyword>
<dbReference type="Pfam" id="PF06920">
    <property type="entry name" value="DHR-2_Lobe_A"/>
    <property type="match status" value="1"/>
</dbReference>
<dbReference type="InterPro" id="IPR027357">
    <property type="entry name" value="DOCKER_dom"/>
</dbReference>
<dbReference type="InterPro" id="IPR046770">
    <property type="entry name" value="DOCKER_Lobe_B"/>
</dbReference>
<dbReference type="InterPro" id="IPR046769">
    <property type="entry name" value="DOCKER_Lobe_A"/>
</dbReference>
<dbReference type="EMBL" id="LJIG01016254">
    <property type="protein sequence ID" value="KRT81152.1"/>
    <property type="molecule type" value="Genomic_DNA"/>
</dbReference>
<protein>
    <recommendedName>
        <fullName evidence="3">DOCKER domain-containing protein</fullName>
    </recommendedName>
</protein>
<reference evidence="4 5" key="1">
    <citation type="submission" date="2015-09" db="EMBL/GenBank/DDBJ databases">
        <title>Draft genome of the scarab beetle Oryctes borbonicus.</title>
        <authorList>
            <person name="Meyer J.M."/>
            <person name="Markov G.V."/>
            <person name="Baskaran P."/>
            <person name="Herrmann M."/>
            <person name="Sommer R.J."/>
            <person name="Roedelsperger C."/>
        </authorList>
    </citation>
    <scope>NUCLEOTIDE SEQUENCE [LARGE SCALE GENOMIC DNA]</scope>
    <source>
        <strain evidence="4">OB123</strain>
        <tissue evidence="4">Whole animal</tissue>
    </source>
</reference>
<dbReference type="OrthoDB" id="47328at2759"/>
<comment type="similarity">
    <text evidence="2">Belongs to the DOCK family.</text>
</comment>
<evidence type="ECO:0000256" key="2">
    <source>
        <dbReference type="PROSITE-ProRule" id="PRU00984"/>
    </source>
</evidence>